<dbReference type="Proteomes" id="UP000190188">
    <property type="component" value="Unassembled WGS sequence"/>
</dbReference>
<dbReference type="InterPro" id="IPR000249">
    <property type="entry name" value="BMC_dom"/>
</dbReference>
<comment type="similarity">
    <text evidence="3">Belongs to the bacterial microcompartments protein family.</text>
</comment>
<dbReference type="Gene3D" id="3.30.70.1710">
    <property type="match status" value="1"/>
</dbReference>
<name>A0A1T2XK75_9BACL</name>
<protein>
    <recommendedName>
        <fullName evidence="4">BMC domain-containing protein</fullName>
    </recommendedName>
</protein>
<dbReference type="RefSeq" id="WP_078497618.1">
    <property type="nucleotide sequence ID" value="NZ_MSZX01000002.1"/>
</dbReference>
<comment type="subcellular location">
    <subcellularLocation>
        <location evidence="1">Bacterial microcompartment</location>
    </subcellularLocation>
</comment>
<keyword evidence="2" id="KW-1283">Bacterial microcompartment</keyword>
<keyword evidence="6" id="KW-1185">Reference proteome</keyword>
<comment type="caution">
    <text evidence="5">The sequence shown here is derived from an EMBL/GenBank/DDBJ whole genome shotgun (WGS) entry which is preliminary data.</text>
</comment>
<evidence type="ECO:0000259" key="4">
    <source>
        <dbReference type="PROSITE" id="PS51930"/>
    </source>
</evidence>
<evidence type="ECO:0000256" key="2">
    <source>
        <dbReference type="ARBA" id="ARBA00024446"/>
    </source>
</evidence>
<dbReference type="InterPro" id="IPR037233">
    <property type="entry name" value="CcmK-like_sf"/>
</dbReference>
<sequence length="95" mass="9965">MSSKQEALGMIETWGIPALIAAADAATKAADVRVMTYEMVDAGIVTLYLVGDVSSVQAAVDAGRSAAERVGKLLHTHVIARPDSQLRARLLGDSD</sequence>
<dbReference type="SMART" id="SM00877">
    <property type="entry name" value="BMC"/>
    <property type="match status" value="1"/>
</dbReference>
<dbReference type="PANTHER" id="PTHR33941">
    <property type="entry name" value="PROPANEDIOL UTILIZATION PROTEIN PDUA"/>
    <property type="match status" value="1"/>
</dbReference>
<dbReference type="CDD" id="cd07045">
    <property type="entry name" value="BMC_CcmK_like"/>
    <property type="match status" value="1"/>
</dbReference>
<evidence type="ECO:0000256" key="1">
    <source>
        <dbReference type="ARBA" id="ARBA00024322"/>
    </source>
</evidence>
<evidence type="ECO:0000256" key="3">
    <source>
        <dbReference type="PROSITE-ProRule" id="PRU01278"/>
    </source>
</evidence>
<dbReference type="EMBL" id="MSZX01000002">
    <property type="protein sequence ID" value="OPA80270.1"/>
    <property type="molecule type" value="Genomic_DNA"/>
</dbReference>
<feature type="domain" description="BMC" evidence="4">
    <location>
        <begin position="7"/>
        <end position="91"/>
    </location>
</feature>
<organism evidence="5 6">
    <name type="scientific">Paenibacillus selenitireducens</name>
    <dbReference type="NCBI Taxonomy" id="1324314"/>
    <lineage>
        <taxon>Bacteria</taxon>
        <taxon>Bacillati</taxon>
        <taxon>Bacillota</taxon>
        <taxon>Bacilli</taxon>
        <taxon>Bacillales</taxon>
        <taxon>Paenibacillaceae</taxon>
        <taxon>Paenibacillus</taxon>
    </lineage>
</organism>
<accession>A0A1T2XK75</accession>
<dbReference type="OrthoDB" id="2878498at2"/>
<dbReference type="GO" id="GO:0031469">
    <property type="term" value="C:bacterial microcompartment"/>
    <property type="evidence" value="ECO:0007669"/>
    <property type="project" value="UniProtKB-SubCell"/>
</dbReference>
<dbReference type="SUPFAM" id="SSF143414">
    <property type="entry name" value="CcmK-like"/>
    <property type="match status" value="1"/>
</dbReference>
<reference evidence="5 6" key="1">
    <citation type="submission" date="2017-01" db="EMBL/GenBank/DDBJ databases">
        <title>Genome analysis of Paenibacillus selenitrireducens ES3-24.</title>
        <authorList>
            <person name="Xu D."/>
            <person name="Yao R."/>
            <person name="Zheng S."/>
        </authorList>
    </citation>
    <scope>NUCLEOTIDE SEQUENCE [LARGE SCALE GENOMIC DNA]</scope>
    <source>
        <strain evidence="5 6">ES3-24</strain>
    </source>
</reference>
<dbReference type="STRING" id="1324314.BVG16_05920"/>
<evidence type="ECO:0000313" key="6">
    <source>
        <dbReference type="Proteomes" id="UP000190188"/>
    </source>
</evidence>
<proteinExistence type="inferred from homology"/>
<gene>
    <name evidence="5" type="ORF">BVG16_05920</name>
</gene>
<dbReference type="AlphaFoldDB" id="A0A1T2XK75"/>
<dbReference type="InterPro" id="IPR050575">
    <property type="entry name" value="BMC_shell"/>
</dbReference>
<dbReference type="Pfam" id="PF00936">
    <property type="entry name" value="BMC"/>
    <property type="match status" value="1"/>
</dbReference>
<dbReference type="InterPro" id="IPR044872">
    <property type="entry name" value="CcmK/CsoS1_BMC"/>
</dbReference>
<dbReference type="PROSITE" id="PS51930">
    <property type="entry name" value="BMC_2"/>
    <property type="match status" value="1"/>
</dbReference>
<dbReference type="PANTHER" id="PTHR33941:SF11">
    <property type="entry name" value="BACTERIAL MICROCOMPARTMENT SHELL PROTEIN PDUJ"/>
    <property type="match status" value="1"/>
</dbReference>
<evidence type="ECO:0000313" key="5">
    <source>
        <dbReference type="EMBL" id="OPA80270.1"/>
    </source>
</evidence>